<evidence type="ECO:0000256" key="5">
    <source>
        <dbReference type="ARBA" id="ARBA00023136"/>
    </source>
</evidence>
<evidence type="ECO:0000256" key="6">
    <source>
        <dbReference type="SAM" id="Phobius"/>
    </source>
</evidence>
<dbReference type="EMBL" id="JAPDOD010000006">
    <property type="protein sequence ID" value="MDA0160701.1"/>
    <property type="molecule type" value="Genomic_DNA"/>
</dbReference>
<sequence>MSSGVLQVASGVAFVAFAALLAHRLKLGLSREILIAAARAIVQLAAVGALIALVFRVDVLAIAFVAGMVATAAITSGGRIKSVPNARARAIAAIGVPAVGAAGILIAVGAFEPTPRAAIPTAGILIGGAMTATTLTGRRLLEGLSADEEEIEARLSLGDRIREALAPTVRQAIKTGLVPAIDQTRNVGIVTLPGTFVGLVLGGASPAEAARVQLTVLLTLLAVELLSATVIAELIVRTRIAPGERLREDVADVRR</sequence>
<dbReference type="GO" id="GO:0005886">
    <property type="term" value="C:plasma membrane"/>
    <property type="evidence" value="ECO:0007669"/>
    <property type="project" value="TreeGrafter"/>
</dbReference>
<evidence type="ECO:0000313" key="8">
    <source>
        <dbReference type="Proteomes" id="UP001149140"/>
    </source>
</evidence>
<keyword evidence="8" id="KW-1185">Reference proteome</keyword>
<accession>A0A9X3MPX7</accession>
<feature type="transmembrane region" description="Helical" evidence="6">
    <location>
        <begin position="216"/>
        <end position="236"/>
    </location>
</feature>
<feature type="transmembrane region" description="Helical" evidence="6">
    <location>
        <begin position="34"/>
        <end position="53"/>
    </location>
</feature>
<dbReference type="AlphaFoldDB" id="A0A9X3MPX7"/>
<feature type="transmembrane region" description="Helical" evidence="6">
    <location>
        <begin position="6"/>
        <end position="22"/>
    </location>
</feature>
<keyword evidence="5 6" id="KW-0472">Membrane</keyword>
<protein>
    <submittedName>
        <fullName evidence="7">ABC transporter permease</fullName>
    </submittedName>
</protein>
<proteinExistence type="inferred from homology"/>
<dbReference type="InterPro" id="IPR005226">
    <property type="entry name" value="UPF0014_fam"/>
</dbReference>
<evidence type="ECO:0000313" key="7">
    <source>
        <dbReference type="EMBL" id="MDA0160701.1"/>
    </source>
</evidence>
<keyword evidence="4 6" id="KW-1133">Transmembrane helix</keyword>
<feature type="transmembrane region" description="Helical" evidence="6">
    <location>
        <begin position="59"/>
        <end position="78"/>
    </location>
</feature>
<dbReference type="PANTHER" id="PTHR30028:SF0">
    <property type="entry name" value="PROTEIN ALUMINUM SENSITIVE 3"/>
    <property type="match status" value="1"/>
</dbReference>
<comment type="similarity">
    <text evidence="2">Belongs to the UPF0014 family.</text>
</comment>
<keyword evidence="3 6" id="KW-0812">Transmembrane</keyword>
<feature type="transmembrane region" description="Helical" evidence="6">
    <location>
        <begin position="187"/>
        <end position="204"/>
    </location>
</feature>
<dbReference type="PANTHER" id="PTHR30028">
    <property type="entry name" value="UPF0014 INNER MEMBRANE PROTEIN YBBM-RELATED"/>
    <property type="match status" value="1"/>
</dbReference>
<dbReference type="Proteomes" id="UP001149140">
    <property type="component" value="Unassembled WGS sequence"/>
</dbReference>
<gene>
    <name evidence="7" type="ORF">OM076_10530</name>
</gene>
<feature type="transmembrane region" description="Helical" evidence="6">
    <location>
        <begin position="90"/>
        <end position="111"/>
    </location>
</feature>
<evidence type="ECO:0000256" key="1">
    <source>
        <dbReference type="ARBA" id="ARBA00004141"/>
    </source>
</evidence>
<feature type="transmembrane region" description="Helical" evidence="6">
    <location>
        <begin position="117"/>
        <end position="135"/>
    </location>
</feature>
<reference evidence="7" key="1">
    <citation type="submission" date="2022-10" db="EMBL/GenBank/DDBJ databases">
        <title>The WGS of Solirubrobacter ginsenosidimutans DSM 21036.</title>
        <authorList>
            <person name="Jiang Z."/>
        </authorList>
    </citation>
    <scope>NUCLEOTIDE SEQUENCE</scope>
    <source>
        <strain evidence="7">DSM 21036</strain>
    </source>
</reference>
<evidence type="ECO:0000256" key="4">
    <source>
        <dbReference type="ARBA" id="ARBA00022989"/>
    </source>
</evidence>
<comment type="caution">
    <text evidence="7">The sequence shown here is derived from an EMBL/GenBank/DDBJ whole genome shotgun (WGS) entry which is preliminary data.</text>
</comment>
<dbReference type="Pfam" id="PF03649">
    <property type="entry name" value="UPF0014"/>
    <property type="match status" value="1"/>
</dbReference>
<evidence type="ECO:0000256" key="3">
    <source>
        <dbReference type="ARBA" id="ARBA00022692"/>
    </source>
</evidence>
<name>A0A9X3MPX7_9ACTN</name>
<organism evidence="7 8">
    <name type="scientific">Solirubrobacter ginsenosidimutans</name>
    <dbReference type="NCBI Taxonomy" id="490573"/>
    <lineage>
        <taxon>Bacteria</taxon>
        <taxon>Bacillati</taxon>
        <taxon>Actinomycetota</taxon>
        <taxon>Thermoleophilia</taxon>
        <taxon>Solirubrobacterales</taxon>
        <taxon>Solirubrobacteraceae</taxon>
        <taxon>Solirubrobacter</taxon>
    </lineage>
</organism>
<comment type="subcellular location">
    <subcellularLocation>
        <location evidence="1">Membrane</location>
        <topology evidence="1">Multi-pass membrane protein</topology>
    </subcellularLocation>
</comment>
<dbReference type="RefSeq" id="WP_270039682.1">
    <property type="nucleotide sequence ID" value="NZ_JAPDOD010000006.1"/>
</dbReference>
<evidence type="ECO:0000256" key="2">
    <source>
        <dbReference type="ARBA" id="ARBA00005268"/>
    </source>
</evidence>